<evidence type="ECO:0000313" key="10">
    <source>
        <dbReference type="EMBL" id="MCO6393470.1"/>
    </source>
</evidence>
<feature type="transmembrane region" description="Helical" evidence="9">
    <location>
        <begin position="312"/>
        <end position="332"/>
    </location>
</feature>
<keyword evidence="3 9" id="KW-0813">Transport</keyword>
<protein>
    <submittedName>
        <fullName evidence="10">Alanine:cation symporter family protein</fullName>
    </submittedName>
</protein>
<keyword evidence="7 9" id="KW-1133">Transmembrane helix</keyword>
<evidence type="ECO:0000313" key="11">
    <source>
        <dbReference type="Proteomes" id="UP001205920"/>
    </source>
</evidence>
<evidence type="ECO:0000256" key="9">
    <source>
        <dbReference type="RuleBase" id="RU363064"/>
    </source>
</evidence>
<feature type="transmembrane region" description="Helical" evidence="9">
    <location>
        <begin position="12"/>
        <end position="33"/>
    </location>
</feature>
<dbReference type="PANTHER" id="PTHR30330:SF1">
    <property type="entry name" value="AMINO-ACID CARRIER PROTEIN ALST"/>
    <property type="match status" value="1"/>
</dbReference>
<reference evidence="10 11" key="1">
    <citation type="submission" date="2021-01" db="EMBL/GenBank/DDBJ databases">
        <title>Identification and Characterization of Corynebacterium sp.</title>
        <authorList>
            <person name="Luo Q."/>
            <person name="Qu P."/>
            <person name="Chen Q."/>
        </authorList>
    </citation>
    <scope>NUCLEOTIDE SEQUENCE [LARGE SCALE GENOMIC DNA]</scope>
    <source>
        <strain evidence="10 11">MC-18</strain>
    </source>
</reference>
<dbReference type="NCBIfam" id="TIGR00835">
    <property type="entry name" value="agcS"/>
    <property type="match status" value="1"/>
</dbReference>
<gene>
    <name evidence="10" type="ORF">JMN37_00500</name>
</gene>
<feature type="transmembrane region" description="Helical" evidence="9">
    <location>
        <begin position="426"/>
        <end position="446"/>
    </location>
</feature>
<evidence type="ECO:0000256" key="7">
    <source>
        <dbReference type="ARBA" id="ARBA00022989"/>
    </source>
</evidence>
<evidence type="ECO:0000256" key="6">
    <source>
        <dbReference type="ARBA" id="ARBA00022847"/>
    </source>
</evidence>
<feature type="transmembrane region" description="Helical" evidence="9">
    <location>
        <begin position="194"/>
        <end position="211"/>
    </location>
</feature>
<organism evidence="10 11">
    <name type="scientific">Corynebacterium lipophilum</name>
    <dbReference type="NCBI Taxonomy" id="2804918"/>
    <lineage>
        <taxon>Bacteria</taxon>
        <taxon>Bacillati</taxon>
        <taxon>Actinomycetota</taxon>
        <taxon>Actinomycetes</taxon>
        <taxon>Mycobacteriales</taxon>
        <taxon>Corynebacteriaceae</taxon>
        <taxon>Corynebacterium</taxon>
    </lineage>
</organism>
<feature type="transmembrane region" description="Helical" evidence="9">
    <location>
        <begin position="395"/>
        <end position="420"/>
    </location>
</feature>
<evidence type="ECO:0000256" key="8">
    <source>
        <dbReference type="ARBA" id="ARBA00023136"/>
    </source>
</evidence>
<name>A0AAW5HU97_9CORY</name>
<feature type="transmembrane region" description="Helical" evidence="9">
    <location>
        <begin position="150"/>
        <end position="174"/>
    </location>
</feature>
<keyword evidence="11" id="KW-1185">Reference proteome</keyword>
<dbReference type="PRINTS" id="PR00175">
    <property type="entry name" value="NAALASMPORT"/>
</dbReference>
<evidence type="ECO:0000256" key="3">
    <source>
        <dbReference type="ARBA" id="ARBA00022448"/>
    </source>
</evidence>
<keyword evidence="6 9" id="KW-0769">Symport</keyword>
<dbReference type="GO" id="GO:0005886">
    <property type="term" value="C:plasma membrane"/>
    <property type="evidence" value="ECO:0007669"/>
    <property type="project" value="UniProtKB-SubCell"/>
</dbReference>
<keyword evidence="4 9" id="KW-1003">Cell membrane</keyword>
<evidence type="ECO:0000256" key="2">
    <source>
        <dbReference type="ARBA" id="ARBA00009261"/>
    </source>
</evidence>
<sequence>MEKATEFIDGTLNGIIWDIVPWLLLAAGVYFGLRTLFVQVRLLPEMFKAVTETPKGKDRDGRDLDEEYGGISAFKAFTISAASRVGTGNIAGVALAISVGGPGAVFWMWMIAIVGGATAFVESTLAQLWKTKDENGNYHGGPAYYMTRGLGWRPLAVIFAVALSFTYGFVYNAIQTNSIVEAVGGSVGSDSMTMKLIVAVVIAALTSAIIFGGVTRIANVTQLVVPFMAVAYILVGLLVVILNIQEVPGMIALIVGHALGLKQVGGATLGMAFVWGMRRGLFSNEAGQGSAPNAAATATVSHPVKQGLVQTLGVYFDTLVVCSITAFIVLLGPEITYGLEDVQGASLTQSALAATVGAWGTHFITFILFFLAFSSVIGNYYLAQANIEYLSDSKTVLNVFRCGVIVFVFFGAFGSIPLVWSLGDTMAGTMAIINIIAIVPLAGVAIKLLKNYNEQRVQGIDPVFHRDMMPEVKNVEFWDGSDPVTRRSLEDRITASEARAVGEDNEQGGLK</sequence>
<feature type="transmembrane region" description="Helical" evidence="9">
    <location>
        <begin position="223"/>
        <end position="244"/>
    </location>
</feature>
<comment type="similarity">
    <text evidence="2 9">Belongs to the alanine or glycine:cation symporter (AGCS) (TC 2.A.25) family.</text>
</comment>
<dbReference type="AlphaFoldDB" id="A0AAW5HU97"/>
<dbReference type="PANTHER" id="PTHR30330">
    <property type="entry name" value="AGSS FAMILY TRANSPORTER, SODIUM-ALANINE"/>
    <property type="match status" value="1"/>
</dbReference>
<dbReference type="InterPro" id="IPR001463">
    <property type="entry name" value="Na/Ala_symport"/>
</dbReference>
<accession>A0AAW5HU97</accession>
<dbReference type="EMBL" id="JAEUWV010000001">
    <property type="protein sequence ID" value="MCO6393470.1"/>
    <property type="molecule type" value="Genomic_DNA"/>
</dbReference>
<feature type="transmembrane region" description="Helical" evidence="9">
    <location>
        <begin position="363"/>
        <end position="383"/>
    </location>
</feature>
<keyword evidence="5 9" id="KW-0812">Transmembrane</keyword>
<dbReference type="FunFam" id="1.20.1740.10:FF:000004">
    <property type="entry name" value="Sodium:alanine symporter family protein"/>
    <property type="match status" value="1"/>
</dbReference>
<evidence type="ECO:0000256" key="5">
    <source>
        <dbReference type="ARBA" id="ARBA00022692"/>
    </source>
</evidence>
<dbReference type="Proteomes" id="UP001205920">
    <property type="component" value="Unassembled WGS sequence"/>
</dbReference>
<dbReference type="GO" id="GO:0005283">
    <property type="term" value="F:amino acid:sodium symporter activity"/>
    <property type="evidence" value="ECO:0007669"/>
    <property type="project" value="InterPro"/>
</dbReference>
<dbReference type="Pfam" id="PF01235">
    <property type="entry name" value="Na_Ala_symp"/>
    <property type="match status" value="1"/>
</dbReference>
<evidence type="ECO:0000256" key="1">
    <source>
        <dbReference type="ARBA" id="ARBA00004651"/>
    </source>
</evidence>
<evidence type="ECO:0000256" key="4">
    <source>
        <dbReference type="ARBA" id="ARBA00022475"/>
    </source>
</evidence>
<comment type="subcellular location">
    <subcellularLocation>
        <location evidence="1 9">Cell membrane</location>
        <topology evidence="1 9">Multi-pass membrane protein</topology>
    </subcellularLocation>
</comment>
<keyword evidence="8 9" id="KW-0472">Membrane</keyword>
<comment type="caution">
    <text evidence="10">The sequence shown here is derived from an EMBL/GenBank/DDBJ whole genome shotgun (WGS) entry which is preliminary data.</text>
</comment>
<dbReference type="PROSITE" id="PS00873">
    <property type="entry name" value="NA_ALANINE_SYMP"/>
    <property type="match status" value="1"/>
</dbReference>
<proteinExistence type="inferred from homology"/>
<dbReference type="RefSeq" id="WP_252930783.1">
    <property type="nucleotide sequence ID" value="NZ_JAEUWV010000001.1"/>
</dbReference>